<feature type="region of interest" description="Disordered" evidence="1">
    <location>
        <begin position="30"/>
        <end position="81"/>
    </location>
</feature>
<protein>
    <submittedName>
        <fullName evidence="2">Uncharacterized protein</fullName>
    </submittedName>
</protein>
<feature type="compositionally biased region" description="Pro residues" evidence="1">
    <location>
        <begin position="50"/>
        <end position="67"/>
    </location>
</feature>
<name>A0A1C7D786_9SPHN</name>
<sequence>MSGPRHFRRPLFNLGRKRETAEWLTRFAGFASRIGGKRQRPSKRGDGKDTPPPGSGMPADPPKPPAPHLSGGAAAPLDFRD</sequence>
<dbReference type="KEGG" id="anh:A6F65_01005"/>
<accession>A0A1C7D786</accession>
<dbReference type="STRING" id="645517.A6F65_01005"/>
<gene>
    <name evidence="2" type="ORF">A6F65_01005</name>
</gene>
<organism evidence="2 3">
    <name type="scientific">Paraurantiacibacter namhicola</name>
    <dbReference type="NCBI Taxonomy" id="645517"/>
    <lineage>
        <taxon>Bacteria</taxon>
        <taxon>Pseudomonadati</taxon>
        <taxon>Pseudomonadota</taxon>
        <taxon>Alphaproteobacteria</taxon>
        <taxon>Sphingomonadales</taxon>
        <taxon>Erythrobacteraceae</taxon>
        <taxon>Paraurantiacibacter</taxon>
    </lineage>
</organism>
<dbReference type="Proteomes" id="UP000092698">
    <property type="component" value="Chromosome"/>
</dbReference>
<proteinExistence type="predicted"/>
<dbReference type="AlphaFoldDB" id="A0A1C7D786"/>
<keyword evidence="3" id="KW-1185">Reference proteome</keyword>
<reference evidence="2 3" key="1">
    <citation type="submission" date="2016-07" db="EMBL/GenBank/DDBJ databases">
        <title>Complete genome sequence of Altererythrobacter namhicola JCM 16345T, containing esterase-encoding genes.</title>
        <authorList>
            <person name="Cheng H."/>
            <person name="Wu Y.-H."/>
            <person name="Jian S.-L."/>
            <person name="Huo Y.-Y."/>
            <person name="Wang C.-S."/>
            <person name="Xu X.-W."/>
        </authorList>
    </citation>
    <scope>NUCLEOTIDE SEQUENCE [LARGE SCALE GENOMIC DNA]</scope>
    <source>
        <strain evidence="2 3">JCM 16345</strain>
    </source>
</reference>
<dbReference type="EMBL" id="CP016545">
    <property type="protein sequence ID" value="ANU07315.1"/>
    <property type="molecule type" value="Genomic_DNA"/>
</dbReference>
<evidence type="ECO:0000313" key="2">
    <source>
        <dbReference type="EMBL" id="ANU07315.1"/>
    </source>
</evidence>
<evidence type="ECO:0000256" key="1">
    <source>
        <dbReference type="SAM" id="MobiDB-lite"/>
    </source>
</evidence>
<evidence type="ECO:0000313" key="3">
    <source>
        <dbReference type="Proteomes" id="UP000092698"/>
    </source>
</evidence>